<reference evidence="2" key="2">
    <citation type="submission" date="2025-08" db="UniProtKB">
        <authorList>
            <consortium name="RefSeq"/>
        </authorList>
    </citation>
    <scope>IDENTIFICATION</scope>
    <source>
        <tissue evidence="2">Leaf</tissue>
    </source>
</reference>
<proteinExistence type="predicted"/>
<reference evidence="1" key="1">
    <citation type="journal article" date="2014" name="Nat. Commun.">
        <title>The tobacco genome sequence and its comparison with those of tomato and potato.</title>
        <authorList>
            <person name="Sierro N."/>
            <person name="Battey J.N."/>
            <person name="Ouadi S."/>
            <person name="Bakaher N."/>
            <person name="Bovet L."/>
            <person name="Willig A."/>
            <person name="Goepfert S."/>
            <person name="Peitsch M.C."/>
            <person name="Ivanov N.V."/>
        </authorList>
    </citation>
    <scope>NUCLEOTIDE SEQUENCE [LARGE SCALE GENOMIC DNA]</scope>
</reference>
<evidence type="ECO:0000313" key="1">
    <source>
        <dbReference type="Proteomes" id="UP000790787"/>
    </source>
</evidence>
<accession>A0AC58TF21</accession>
<sequence>MERKKTVVWSIHWDAKLLAVMYSGICCSGLTYYIQGFIMKYNGLVFLTAFTPLNMVMVVVTSTLLLHEQMNLRRMLGTTVIVLGLYTVLWIKSKDNRSPATEELAPTEEPGGDFGAYKDFMGSYDCP</sequence>
<dbReference type="RefSeq" id="XP_075095807.1">
    <property type="nucleotide sequence ID" value="XM_075239706.1"/>
</dbReference>
<dbReference type="Proteomes" id="UP000790787">
    <property type="component" value="Chromosome 19"/>
</dbReference>
<name>A0AC58TF21_TOBAC</name>
<gene>
    <name evidence="2" type="primary">LOC107816374</name>
</gene>
<protein>
    <submittedName>
        <fullName evidence="2">WAT1-related protein At2g37450-like</fullName>
    </submittedName>
</protein>
<evidence type="ECO:0000313" key="2">
    <source>
        <dbReference type="RefSeq" id="XP_075095807.1"/>
    </source>
</evidence>
<organism evidence="1 2">
    <name type="scientific">Nicotiana tabacum</name>
    <name type="common">Common tobacco</name>
    <dbReference type="NCBI Taxonomy" id="4097"/>
    <lineage>
        <taxon>Eukaryota</taxon>
        <taxon>Viridiplantae</taxon>
        <taxon>Streptophyta</taxon>
        <taxon>Embryophyta</taxon>
        <taxon>Tracheophyta</taxon>
        <taxon>Spermatophyta</taxon>
        <taxon>Magnoliopsida</taxon>
        <taxon>eudicotyledons</taxon>
        <taxon>Gunneridae</taxon>
        <taxon>Pentapetalae</taxon>
        <taxon>asterids</taxon>
        <taxon>lamiids</taxon>
        <taxon>Solanales</taxon>
        <taxon>Solanaceae</taxon>
        <taxon>Nicotianoideae</taxon>
        <taxon>Nicotianeae</taxon>
        <taxon>Nicotiana</taxon>
    </lineage>
</organism>
<keyword evidence="1" id="KW-1185">Reference proteome</keyword>